<organism evidence="1 2">
    <name type="scientific">Allokutzneria albata</name>
    <name type="common">Kibdelosporangium albatum</name>
    <dbReference type="NCBI Taxonomy" id="211114"/>
    <lineage>
        <taxon>Bacteria</taxon>
        <taxon>Bacillati</taxon>
        <taxon>Actinomycetota</taxon>
        <taxon>Actinomycetes</taxon>
        <taxon>Pseudonocardiales</taxon>
        <taxon>Pseudonocardiaceae</taxon>
        <taxon>Allokutzneria</taxon>
    </lineage>
</organism>
<dbReference type="AlphaFoldDB" id="A0A1H0DKU2"/>
<dbReference type="STRING" id="211114.SAMN04489726_7862"/>
<name>A0A1H0DKU2_ALLAB</name>
<dbReference type="RefSeq" id="WP_030430059.1">
    <property type="nucleotide sequence ID" value="NZ_JOEF01000010.1"/>
</dbReference>
<protein>
    <recommendedName>
        <fullName evidence="3">YbaB/EbfC DNA-binding family protein</fullName>
    </recommendedName>
</protein>
<evidence type="ECO:0008006" key="3">
    <source>
        <dbReference type="Google" id="ProtNLM"/>
    </source>
</evidence>
<accession>A0A1H0DKU2</accession>
<evidence type="ECO:0000313" key="1">
    <source>
        <dbReference type="EMBL" id="SDN70679.1"/>
    </source>
</evidence>
<gene>
    <name evidence="1" type="ORF">SAMN04489726_7862</name>
</gene>
<dbReference type="EMBL" id="LT629701">
    <property type="protein sequence ID" value="SDN70679.1"/>
    <property type="molecule type" value="Genomic_DNA"/>
</dbReference>
<keyword evidence="2" id="KW-1185">Reference proteome</keyword>
<evidence type="ECO:0000313" key="2">
    <source>
        <dbReference type="Proteomes" id="UP000183376"/>
    </source>
</evidence>
<dbReference type="Proteomes" id="UP000183376">
    <property type="component" value="Chromosome I"/>
</dbReference>
<sequence length="89" mass="9668">MDLPRETLNLVAEIEEAVAAAEQRARARMASRIAEPIDNRLGVVEVSGTGELLSVELDREYLRYSTESALATAVKAAILNAEARAKGER</sequence>
<reference evidence="1 2" key="1">
    <citation type="submission" date="2016-10" db="EMBL/GenBank/DDBJ databases">
        <authorList>
            <person name="de Groot N.N."/>
        </authorList>
    </citation>
    <scope>NUCLEOTIDE SEQUENCE [LARGE SCALE GENOMIC DNA]</scope>
    <source>
        <strain evidence="1 2">DSM 44149</strain>
    </source>
</reference>
<proteinExistence type="predicted"/>